<keyword evidence="5" id="KW-0464">Manganese</keyword>
<feature type="non-terminal residue" evidence="8">
    <location>
        <position position="1"/>
    </location>
</feature>
<dbReference type="PANTHER" id="PTHR32092">
    <property type="entry name" value="6-PHOSPHO-BETA-GLUCOSIDASE-RELATED"/>
    <property type="match status" value="1"/>
</dbReference>
<protein>
    <recommendedName>
        <fullName evidence="7">Glycosyl hydrolase family 4 C-terminal domain-containing protein</fullName>
    </recommendedName>
</protein>
<comment type="cofactor">
    <cofactor evidence="1">
        <name>NAD(+)</name>
        <dbReference type="ChEBI" id="CHEBI:57540"/>
    </cofactor>
</comment>
<keyword evidence="3" id="KW-0378">Hydrolase</keyword>
<evidence type="ECO:0000256" key="3">
    <source>
        <dbReference type="ARBA" id="ARBA00022801"/>
    </source>
</evidence>
<dbReference type="AlphaFoldDB" id="X1G2F5"/>
<evidence type="ECO:0000256" key="2">
    <source>
        <dbReference type="ARBA" id="ARBA00022723"/>
    </source>
</evidence>
<organism evidence="8">
    <name type="scientific">marine sediment metagenome</name>
    <dbReference type="NCBI Taxonomy" id="412755"/>
    <lineage>
        <taxon>unclassified sequences</taxon>
        <taxon>metagenomes</taxon>
        <taxon>ecological metagenomes</taxon>
    </lineage>
</organism>
<accession>X1G2F5</accession>
<evidence type="ECO:0000256" key="5">
    <source>
        <dbReference type="ARBA" id="ARBA00023211"/>
    </source>
</evidence>
<dbReference type="InterPro" id="IPR022616">
    <property type="entry name" value="Glyco_hydro_4_C"/>
</dbReference>
<comment type="caution">
    <text evidence="8">The sequence shown here is derived from an EMBL/GenBank/DDBJ whole genome shotgun (WGS) entry which is preliminary data.</text>
</comment>
<dbReference type="InterPro" id="IPR015955">
    <property type="entry name" value="Lactate_DH/Glyco_Ohase_4_C"/>
</dbReference>
<gene>
    <name evidence="8" type="ORF">S03H2_31924</name>
</gene>
<dbReference type="EMBL" id="BARU01019386">
    <property type="protein sequence ID" value="GAH52081.1"/>
    <property type="molecule type" value="Genomic_DNA"/>
</dbReference>
<keyword evidence="2" id="KW-0479">Metal-binding</keyword>
<dbReference type="GO" id="GO:0005975">
    <property type="term" value="P:carbohydrate metabolic process"/>
    <property type="evidence" value="ECO:0007669"/>
    <property type="project" value="InterPro"/>
</dbReference>
<evidence type="ECO:0000256" key="6">
    <source>
        <dbReference type="ARBA" id="ARBA00023295"/>
    </source>
</evidence>
<reference evidence="8" key="1">
    <citation type="journal article" date="2014" name="Front. Microbiol.">
        <title>High frequency of phylogenetically diverse reductive dehalogenase-homologous genes in deep subseafloor sedimentary metagenomes.</title>
        <authorList>
            <person name="Kawai M."/>
            <person name="Futagami T."/>
            <person name="Toyoda A."/>
            <person name="Takaki Y."/>
            <person name="Nishi S."/>
            <person name="Hori S."/>
            <person name="Arai W."/>
            <person name="Tsubouchi T."/>
            <person name="Morono Y."/>
            <person name="Uchiyama I."/>
            <person name="Ito T."/>
            <person name="Fujiyama A."/>
            <person name="Inagaki F."/>
            <person name="Takami H."/>
        </authorList>
    </citation>
    <scope>NUCLEOTIDE SEQUENCE</scope>
    <source>
        <strain evidence="8">Expedition CK06-06</strain>
    </source>
</reference>
<feature type="domain" description="Glycosyl hydrolase family 4 C-terminal" evidence="7">
    <location>
        <begin position="6"/>
        <end position="230"/>
    </location>
</feature>
<keyword evidence="6" id="KW-0326">Glycosidase</keyword>
<evidence type="ECO:0000313" key="8">
    <source>
        <dbReference type="EMBL" id="GAH52081.1"/>
    </source>
</evidence>
<dbReference type="InterPro" id="IPR001088">
    <property type="entry name" value="Glyco_hydro_4"/>
</dbReference>
<evidence type="ECO:0000256" key="4">
    <source>
        <dbReference type="ARBA" id="ARBA00023027"/>
    </source>
</evidence>
<dbReference type="GO" id="GO:0016616">
    <property type="term" value="F:oxidoreductase activity, acting on the CH-OH group of donors, NAD or NADP as acceptor"/>
    <property type="evidence" value="ECO:0007669"/>
    <property type="project" value="InterPro"/>
</dbReference>
<evidence type="ECO:0000256" key="1">
    <source>
        <dbReference type="ARBA" id="ARBA00001911"/>
    </source>
</evidence>
<proteinExistence type="predicted"/>
<keyword evidence="4" id="KW-0520">NAD</keyword>
<sequence>IHVKTAGINHFTWILELKIKDKDGFPLLKEYIEREQEKLEKQINSLDWKGLNPFKDNNLLKFELFKTYGFLPAEGDRHVAEFFPCFLTEKTSAGKKYGIKLTRIEDRLERIERGRAEVQSMIDGKQSISLERSGEKACDIISAIAIGKDSTLMMNLPNRGQIANLPSEVIVETAALANANGVRPVSVGELPPGILGLTLKHITNQEMIVEAALTGNKKLALQALVNDPLVKNCEDAAKMLDELLQANADYLPQFWL</sequence>
<dbReference type="Gene3D" id="3.90.110.10">
    <property type="entry name" value="Lactate dehydrogenase/glycoside hydrolase, family 4, C-terminal"/>
    <property type="match status" value="1"/>
</dbReference>
<dbReference type="GO" id="GO:0046872">
    <property type="term" value="F:metal ion binding"/>
    <property type="evidence" value="ECO:0007669"/>
    <property type="project" value="UniProtKB-KW"/>
</dbReference>
<evidence type="ECO:0000259" key="7">
    <source>
        <dbReference type="Pfam" id="PF11975"/>
    </source>
</evidence>
<dbReference type="GO" id="GO:0004553">
    <property type="term" value="F:hydrolase activity, hydrolyzing O-glycosyl compounds"/>
    <property type="evidence" value="ECO:0007669"/>
    <property type="project" value="InterPro"/>
</dbReference>
<name>X1G2F5_9ZZZZ</name>
<dbReference type="SUPFAM" id="SSF56327">
    <property type="entry name" value="LDH C-terminal domain-like"/>
    <property type="match status" value="1"/>
</dbReference>
<dbReference type="Pfam" id="PF11975">
    <property type="entry name" value="Glyco_hydro_4C"/>
    <property type="match status" value="1"/>
</dbReference>